<comment type="caution">
    <text evidence="1">The sequence shown here is derived from an EMBL/GenBank/DDBJ whole genome shotgun (WGS) entry which is preliminary data.</text>
</comment>
<proteinExistence type="predicted"/>
<dbReference type="STRING" id="228230.RMCC_5780"/>
<name>A0A100WII8_MYCCR</name>
<dbReference type="Gene3D" id="3.40.50.300">
    <property type="entry name" value="P-loop containing nucleotide triphosphate hydrolases"/>
    <property type="match status" value="1"/>
</dbReference>
<accession>A0A100WII8</accession>
<evidence type="ECO:0000313" key="2">
    <source>
        <dbReference type="Proteomes" id="UP000069443"/>
    </source>
</evidence>
<dbReference type="Pfam" id="PF03237">
    <property type="entry name" value="Terminase_6N"/>
    <property type="match status" value="1"/>
</dbReference>
<organism evidence="1 2">
    <name type="scientific">Mycolicibacterium canariasense</name>
    <name type="common">Mycobacterium canariasense</name>
    <dbReference type="NCBI Taxonomy" id="228230"/>
    <lineage>
        <taxon>Bacteria</taxon>
        <taxon>Bacillati</taxon>
        <taxon>Actinomycetota</taxon>
        <taxon>Actinomycetes</taxon>
        <taxon>Mycobacteriales</taxon>
        <taxon>Mycobacteriaceae</taxon>
        <taxon>Mycolicibacterium</taxon>
    </lineage>
</organism>
<dbReference type="Proteomes" id="UP000069443">
    <property type="component" value="Unassembled WGS sequence"/>
</dbReference>
<reference evidence="2" key="2">
    <citation type="submission" date="2016-02" db="EMBL/GenBank/DDBJ databases">
        <title>Draft genome sequence of five rapidly growing Mycobacterium species.</title>
        <authorList>
            <person name="Katahira K."/>
            <person name="Gotou Y."/>
            <person name="Iida K."/>
            <person name="Ogura Y."/>
            <person name="Hayashi T."/>
        </authorList>
    </citation>
    <scope>NUCLEOTIDE SEQUENCE [LARGE SCALE GENOMIC DNA]</scope>
    <source>
        <strain evidence="2">JCM15298</strain>
    </source>
</reference>
<keyword evidence="2" id="KW-1185">Reference proteome</keyword>
<evidence type="ECO:0000313" key="1">
    <source>
        <dbReference type="EMBL" id="GAS98815.1"/>
    </source>
</evidence>
<sequence length="502" mass="53678">MSLHALVGVTALLAARRRERPPSPAALAKRLDPKFVVTPTIALLDDIAVRVVREPNGKDMVNTPPRTGKSNLLAVWTPVWAFMIDPDMEIMIISNGDDLAKEHSGKARKIIMEHADYLGYRISPDKTAVGRWLVEGRKGGMLAAGITSNIVGKGADLLLLDDVIGGASEADSAAHRRRVLNEYQGSLSTRVHPGGSELLVMTRWHEEDIAGSLLEQNPGRWRRTNVTAVGELGVPDALGKAPGVAMISALGFTPEDFADKRRTVGERQWYAQYMGVPSTPAGSLVKAAWFEAWRLPCAPANPVLTVVSVDPADSGKGDECGLVASSLTRDGVVALIADKSGQMTSDQWASAAVQLAADVGASQIAVEGYSARETYSRMVKDAIERARTAGRLRHAVRVTTWPEKGKPRPGDALARSGPLLQALETGTAVLAGVFPKFEETAITWQAGQHQPDRLAAWVVGHDVLVSSAGQVWDIAGPPETAGKQAAAGSVTVLDDWMRQRVG</sequence>
<protein>
    <submittedName>
        <fullName evidence="1">Gp3</fullName>
    </submittedName>
</protein>
<dbReference type="EMBL" id="BCSY01000111">
    <property type="protein sequence ID" value="GAS98815.1"/>
    <property type="molecule type" value="Genomic_DNA"/>
</dbReference>
<dbReference type="RefSeq" id="WP_084395497.1">
    <property type="nucleotide sequence ID" value="NZ_BCSY01000111.1"/>
</dbReference>
<dbReference type="OrthoDB" id="4519042at2"/>
<reference evidence="2" key="1">
    <citation type="journal article" date="2016" name="Genome Announc.">
        <title>Draft Genome Sequences of Five Rapidly Growing Mycobacterium Species, M. thermoresistibile, M. fortuitum subsp. acetamidolyticum, M. canariasense, M. brisbanense, and M. novocastrense.</title>
        <authorList>
            <person name="Katahira K."/>
            <person name="Ogura Y."/>
            <person name="Gotoh Y."/>
            <person name="Hayashi T."/>
        </authorList>
    </citation>
    <scope>NUCLEOTIDE SEQUENCE [LARGE SCALE GENOMIC DNA]</scope>
    <source>
        <strain evidence="2">JCM15298</strain>
    </source>
</reference>
<dbReference type="AlphaFoldDB" id="A0A100WII8"/>
<gene>
    <name evidence="1" type="ORF">RMCC_5780</name>
</gene>
<dbReference type="InterPro" id="IPR027417">
    <property type="entry name" value="P-loop_NTPase"/>
</dbReference>